<protein>
    <submittedName>
        <fullName evidence="4">2-keto-4-pentenoate hydratase</fullName>
    </submittedName>
</protein>
<evidence type="ECO:0000256" key="1">
    <source>
        <dbReference type="ARBA" id="ARBA00023239"/>
    </source>
</evidence>
<feature type="domain" description="Fumarylacetoacetase-like C-terminal" evidence="3">
    <location>
        <begin position="132"/>
        <end position="276"/>
    </location>
</feature>
<dbReference type="GO" id="GO:0008684">
    <property type="term" value="F:2-oxopent-4-enoate hydratase activity"/>
    <property type="evidence" value="ECO:0007669"/>
    <property type="project" value="TreeGrafter"/>
</dbReference>
<dbReference type="Pfam" id="PF01557">
    <property type="entry name" value="FAA_hydrolase"/>
    <property type="match status" value="1"/>
</dbReference>
<keyword evidence="2" id="KW-0472">Membrane</keyword>
<dbReference type="Gene3D" id="3.90.850.10">
    <property type="entry name" value="Fumarylacetoacetase-like, C-terminal domain"/>
    <property type="match status" value="1"/>
</dbReference>
<gene>
    <name evidence="4" type="ORF">BECKLFY1418A_GA0070994_103311</name>
</gene>
<evidence type="ECO:0000313" key="4">
    <source>
        <dbReference type="EMBL" id="VFJ93667.1"/>
    </source>
</evidence>
<keyword evidence="2" id="KW-1133">Transmembrane helix</keyword>
<dbReference type="EMBL" id="CAADFH010000033">
    <property type="protein sequence ID" value="VFJ93667.1"/>
    <property type="molecule type" value="Genomic_DNA"/>
</dbReference>
<keyword evidence="1" id="KW-0456">Lyase</keyword>
<proteinExistence type="predicted"/>
<accession>A0A450UMA7</accession>
<keyword evidence="2" id="KW-0812">Transmembrane</keyword>
<organism evidence="4">
    <name type="scientific">Candidatus Kentrum sp. LFY</name>
    <dbReference type="NCBI Taxonomy" id="2126342"/>
    <lineage>
        <taxon>Bacteria</taxon>
        <taxon>Pseudomonadati</taxon>
        <taxon>Pseudomonadota</taxon>
        <taxon>Gammaproteobacteria</taxon>
        <taxon>Candidatus Kentrum</taxon>
    </lineage>
</organism>
<dbReference type="InterPro" id="IPR011234">
    <property type="entry name" value="Fumarylacetoacetase-like_C"/>
</dbReference>
<dbReference type="PANTHER" id="PTHR30143">
    <property type="entry name" value="ACID HYDRATASE"/>
    <property type="match status" value="1"/>
</dbReference>
<dbReference type="SUPFAM" id="SSF56529">
    <property type="entry name" value="FAH"/>
    <property type="match status" value="1"/>
</dbReference>
<evidence type="ECO:0000256" key="2">
    <source>
        <dbReference type="SAM" id="Phobius"/>
    </source>
</evidence>
<dbReference type="PANTHER" id="PTHR30143:SF0">
    <property type="entry name" value="2-KETO-4-PENTENOATE HYDRATASE"/>
    <property type="match status" value="1"/>
</dbReference>
<dbReference type="AlphaFoldDB" id="A0A450UMA7"/>
<dbReference type="InterPro" id="IPR050772">
    <property type="entry name" value="Hydratase-Decarb/MhpD_sf"/>
</dbReference>
<reference evidence="4" key="1">
    <citation type="submission" date="2019-02" db="EMBL/GenBank/DDBJ databases">
        <authorList>
            <person name="Gruber-Vodicka R. H."/>
            <person name="Seah K. B. B."/>
        </authorList>
    </citation>
    <scope>NUCLEOTIDE SEQUENCE</scope>
    <source>
        <strain evidence="4">BECK_M6</strain>
    </source>
</reference>
<feature type="transmembrane region" description="Helical" evidence="2">
    <location>
        <begin position="29"/>
        <end position="52"/>
    </location>
</feature>
<dbReference type="InterPro" id="IPR036663">
    <property type="entry name" value="Fumarylacetoacetase_C_sf"/>
</dbReference>
<sequence>MGIHCLSESIPEYPVTSQTHKGMRIMKKLFIIIALWLGMRGIAVGDMAPGLADTILRAEVTHDPIPVLSLEYSDMDMDMAYGVQRAYVTKRLDNDTLAGFKAGLTSRKGRRKFGLDAPIAGVLFDSGRLTDGAVVRGSGFRRPMLETEVGFIVGAPLTQPVEDTATLRKSIRAIAPVIELPDLGFSKTKRLTGTDIIAANACAKQFIVGDPQPADSVDPNALDVVLFLDGHEINRGKGREALGDQWRAALWLVNTMIAQGWTLQPGQILLTGALGKMLPAKSGKYRADYGELGEIRFEISVETPRR</sequence>
<dbReference type="GO" id="GO:0005737">
    <property type="term" value="C:cytoplasm"/>
    <property type="evidence" value="ECO:0007669"/>
    <property type="project" value="TreeGrafter"/>
</dbReference>
<name>A0A450UMA7_9GAMM</name>
<evidence type="ECO:0000259" key="3">
    <source>
        <dbReference type="Pfam" id="PF01557"/>
    </source>
</evidence>